<protein>
    <recommendedName>
        <fullName evidence="3">MADS-box domain-containing protein</fullName>
    </recommendedName>
</protein>
<keyword evidence="2" id="KW-1185">Reference proteome</keyword>
<dbReference type="EMBL" id="LWDX02013509">
    <property type="protein sequence ID" value="OEL35011.1"/>
    <property type="molecule type" value="Genomic_DNA"/>
</dbReference>
<dbReference type="Proteomes" id="UP000095767">
    <property type="component" value="Unassembled WGS sequence"/>
</dbReference>
<evidence type="ECO:0000313" key="1">
    <source>
        <dbReference type="EMBL" id="OEL35011.1"/>
    </source>
</evidence>
<dbReference type="OrthoDB" id="679952at2759"/>
<proteinExistence type="predicted"/>
<dbReference type="AlphaFoldDB" id="A0A1E5WCB6"/>
<evidence type="ECO:0000313" key="2">
    <source>
        <dbReference type="Proteomes" id="UP000095767"/>
    </source>
</evidence>
<name>A0A1E5WCB6_9POAL</name>
<evidence type="ECO:0008006" key="3">
    <source>
        <dbReference type="Google" id="ProtNLM"/>
    </source>
</evidence>
<sequence>MPRRARSSGMRRIENERDRSLTFFKLQNELFQLEKDMAMEDKRKKENMTRAKEIQETSRMAKYIYGKIEDLDATELHEMDHELSRIKQVVDDCLPGWRSMPSHVAMLPKYSP</sequence>
<accession>A0A1E5WCB6</accession>
<comment type="caution">
    <text evidence="1">The sequence shown here is derived from an EMBL/GenBank/DDBJ whole genome shotgun (WGS) entry which is preliminary data.</text>
</comment>
<reference evidence="1 2" key="1">
    <citation type="submission" date="2016-09" db="EMBL/GenBank/DDBJ databases">
        <title>The draft genome of Dichanthelium oligosanthes: A C3 panicoid grass species.</title>
        <authorList>
            <person name="Studer A.J."/>
            <person name="Schnable J.C."/>
            <person name="Brutnell T.P."/>
        </authorList>
    </citation>
    <scope>NUCLEOTIDE SEQUENCE [LARGE SCALE GENOMIC DNA]</scope>
    <source>
        <strain evidence="2">cv. Kellogg 1175</strain>
        <tissue evidence="1">Leaf</tissue>
    </source>
</reference>
<organism evidence="1 2">
    <name type="scientific">Dichanthelium oligosanthes</name>
    <dbReference type="NCBI Taxonomy" id="888268"/>
    <lineage>
        <taxon>Eukaryota</taxon>
        <taxon>Viridiplantae</taxon>
        <taxon>Streptophyta</taxon>
        <taxon>Embryophyta</taxon>
        <taxon>Tracheophyta</taxon>
        <taxon>Spermatophyta</taxon>
        <taxon>Magnoliopsida</taxon>
        <taxon>Liliopsida</taxon>
        <taxon>Poales</taxon>
        <taxon>Poaceae</taxon>
        <taxon>PACMAD clade</taxon>
        <taxon>Panicoideae</taxon>
        <taxon>Panicodae</taxon>
        <taxon>Paniceae</taxon>
        <taxon>Dichantheliinae</taxon>
        <taxon>Dichanthelium</taxon>
    </lineage>
</organism>
<gene>
    <name evidence="1" type="ORF">BAE44_0003969</name>
</gene>
<dbReference type="STRING" id="888268.A0A1E5WCB6"/>